<protein>
    <recommendedName>
        <fullName evidence="3">CCHC-type domain-containing protein</fullName>
    </recommendedName>
</protein>
<dbReference type="Pfam" id="PF14111">
    <property type="entry name" value="DUF4283"/>
    <property type="match status" value="1"/>
</dbReference>
<evidence type="ECO:0000259" key="3">
    <source>
        <dbReference type="PROSITE" id="PS50158"/>
    </source>
</evidence>
<dbReference type="PANTHER" id="PTHR31286:SF178">
    <property type="entry name" value="DUF4283 DOMAIN-CONTAINING PROTEIN"/>
    <property type="match status" value="1"/>
</dbReference>
<evidence type="ECO:0000313" key="5">
    <source>
        <dbReference type="Proteomes" id="UP000245207"/>
    </source>
</evidence>
<feature type="domain" description="CCHC-type" evidence="3">
    <location>
        <begin position="180"/>
        <end position="195"/>
    </location>
</feature>
<evidence type="ECO:0000313" key="4">
    <source>
        <dbReference type="EMBL" id="PWA45368.1"/>
    </source>
</evidence>
<organism evidence="4 5">
    <name type="scientific">Artemisia annua</name>
    <name type="common">Sweet wormwood</name>
    <dbReference type="NCBI Taxonomy" id="35608"/>
    <lineage>
        <taxon>Eukaryota</taxon>
        <taxon>Viridiplantae</taxon>
        <taxon>Streptophyta</taxon>
        <taxon>Embryophyta</taxon>
        <taxon>Tracheophyta</taxon>
        <taxon>Spermatophyta</taxon>
        <taxon>Magnoliopsida</taxon>
        <taxon>eudicotyledons</taxon>
        <taxon>Gunneridae</taxon>
        <taxon>Pentapetalae</taxon>
        <taxon>asterids</taxon>
        <taxon>campanulids</taxon>
        <taxon>Asterales</taxon>
        <taxon>Asteraceae</taxon>
        <taxon>Asteroideae</taxon>
        <taxon>Anthemideae</taxon>
        <taxon>Artemisiinae</taxon>
        <taxon>Artemisia</taxon>
    </lineage>
</organism>
<dbReference type="InterPro" id="IPR036691">
    <property type="entry name" value="Endo/exonu/phosph_ase_sf"/>
</dbReference>
<dbReference type="SUPFAM" id="SSF56219">
    <property type="entry name" value="DNase I-like"/>
    <property type="match status" value="1"/>
</dbReference>
<dbReference type="InterPro" id="IPR040256">
    <property type="entry name" value="At4g02000-like"/>
</dbReference>
<dbReference type="GO" id="GO:0003676">
    <property type="term" value="F:nucleic acid binding"/>
    <property type="evidence" value="ECO:0007669"/>
    <property type="project" value="InterPro"/>
</dbReference>
<evidence type="ECO:0000256" key="1">
    <source>
        <dbReference type="PROSITE-ProRule" id="PRU00047"/>
    </source>
</evidence>
<feature type="compositionally biased region" description="Polar residues" evidence="2">
    <location>
        <begin position="212"/>
        <end position="224"/>
    </location>
</feature>
<sequence length="704" mass="79262">MSNSPTETYLIGKVIADNHIVHKQSVVSILSKAWKNYSLISISPWKNNFFIFTFENKAAASKVISNSPWSVMGFYVALQPWDSNKTLNEIEFNKGQFWVQAHDLPLGLLTSEYATTIAQSLGTLLSLDCHGEGLQTDRDFLRFRVELNIRKPLVPGLFIPRSEGKESWVTLKYERLSDFCYRCGCLGHCRESCTNDVIAKFSGKWSQDMRTSTVRNLSPHTHQPSPVHVHKETDTVPKSHHIFQSVESPTISISSLPNNSIPKATTSTVTNTTSATTTQSVDISTPKAPTNSTHTHTEQTPSTKITQTSTSVEMLPATTTSAYDCTNYYVTEPPEPDTSEHGSIHFPIPTNPFIDVTLASALSRLAMKRRHDEESPSMYSVNLEINKGALLGVCNILKSFSSSFLPLVSSTAGLIDIPFSGLKYTWSSKRCDGDNIQERIDRALGNIELFKACPFHTLLHKPLIGSDHAPLIYSTHLPSKKNRPCFRFESMWTTHDQCESTIREAWAINSKDNQLAGFMCKLSRCADHLTKWSKGAFKNNRKKIADLTQEIERSQQLPSTTMNLNRQKLLLQELELTWLREEMFWHQRSRINWLNYGDRNSRFFHLLATHRGQKNKISGLKNSTGEWVFDQSDIQSLVRDHFGSIFTTMGPRDFHEVIEVLNTVVSDEMNSDLQAPVTDAEIYKAAKQLGGLKAPGEDGFSGIF</sequence>
<dbReference type="PROSITE" id="PS50158">
    <property type="entry name" value="ZF_CCHC"/>
    <property type="match status" value="1"/>
</dbReference>
<reference evidence="4 5" key="1">
    <citation type="journal article" date="2018" name="Mol. Plant">
        <title>The genome of Artemisia annua provides insight into the evolution of Asteraceae family and artemisinin biosynthesis.</title>
        <authorList>
            <person name="Shen Q."/>
            <person name="Zhang L."/>
            <person name="Liao Z."/>
            <person name="Wang S."/>
            <person name="Yan T."/>
            <person name="Shi P."/>
            <person name="Liu M."/>
            <person name="Fu X."/>
            <person name="Pan Q."/>
            <person name="Wang Y."/>
            <person name="Lv Z."/>
            <person name="Lu X."/>
            <person name="Zhang F."/>
            <person name="Jiang W."/>
            <person name="Ma Y."/>
            <person name="Chen M."/>
            <person name="Hao X."/>
            <person name="Li L."/>
            <person name="Tang Y."/>
            <person name="Lv G."/>
            <person name="Zhou Y."/>
            <person name="Sun X."/>
            <person name="Brodelius P.E."/>
            <person name="Rose J.K.C."/>
            <person name="Tang K."/>
        </authorList>
    </citation>
    <scope>NUCLEOTIDE SEQUENCE [LARGE SCALE GENOMIC DNA]</scope>
    <source>
        <strain evidence="5">cv. Huhao1</strain>
        <tissue evidence="4">Leaf</tissue>
    </source>
</reference>
<keyword evidence="1" id="KW-0862">Zinc</keyword>
<dbReference type="OrthoDB" id="1434627at2759"/>
<dbReference type="PANTHER" id="PTHR31286">
    <property type="entry name" value="GLYCINE-RICH CELL WALL STRUCTURAL PROTEIN 1.8-LIKE"/>
    <property type="match status" value="1"/>
</dbReference>
<dbReference type="InterPro" id="IPR001878">
    <property type="entry name" value="Znf_CCHC"/>
</dbReference>
<dbReference type="Proteomes" id="UP000245207">
    <property type="component" value="Unassembled WGS sequence"/>
</dbReference>
<dbReference type="InterPro" id="IPR025558">
    <property type="entry name" value="DUF4283"/>
</dbReference>
<keyword evidence="5" id="KW-1185">Reference proteome</keyword>
<accession>A0A2U1L8N3</accession>
<dbReference type="AlphaFoldDB" id="A0A2U1L8N3"/>
<gene>
    <name evidence="4" type="ORF">CTI12_AA518500</name>
</gene>
<feature type="compositionally biased region" description="Polar residues" evidence="2">
    <location>
        <begin position="279"/>
        <end position="309"/>
    </location>
</feature>
<keyword evidence="1" id="KW-0479">Metal-binding</keyword>
<comment type="caution">
    <text evidence="4">The sequence shown here is derived from an EMBL/GenBank/DDBJ whole genome shotgun (WGS) entry which is preliminary data.</text>
</comment>
<dbReference type="GO" id="GO:0008270">
    <property type="term" value="F:zinc ion binding"/>
    <property type="evidence" value="ECO:0007669"/>
    <property type="project" value="UniProtKB-KW"/>
</dbReference>
<dbReference type="InterPro" id="IPR025836">
    <property type="entry name" value="Zn_knuckle_CX2CX4HX4C"/>
</dbReference>
<dbReference type="EMBL" id="PKPP01010792">
    <property type="protein sequence ID" value="PWA45368.1"/>
    <property type="molecule type" value="Genomic_DNA"/>
</dbReference>
<dbReference type="STRING" id="35608.A0A2U1L8N3"/>
<feature type="region of interest" description="Disordered" evidence="2">
    <location>
        <begin position="212"/>
        <end position="309"/>
    </location>
</feature>
<keyword evidence="1" id="KW-0863">Zinc-finger</keyword>
<dbReference type="Pfam" id="PF14392">
    <property type="entry name" value="zf-CCHC_4"/>
    <property type="match status" value="1"/>
</dbReference>
<name>A0A2U1L8N3_ARTAN</name>
<feature type="compositionally biased region" description="Low complexity" evidence="2">
    <location>
        <begin position="248"/>
        <end position="278"/>
    </location>
</feature>
<evidence type="ECO:0000256" key="2">
    <source>
        <dbReference type="SAM" id="MobiDB-lite"/>
    </source>
</evidence>
<proteinExistence type="predicted"/>